<gene>
    <name evidence="2" type="ORF">DL764_008049</name>
</gene>
<proteinExistence type="predicted"/>
<reference evidence="2 3" key="1">
    <citation type="submission" date="2018-06" db="EMBL/GenBank/DDBJ databases">
        <title>Complete Genomes of Monosporascus.</title>
        <authorList>
            <person name="Robinson A.J."/>
            <person name="Natvig D.O."/>
        </authorList>
    </citation>
    <scope>NUCLEOTIDE SEQUENCE [LARGE SCALE GENOMIC DNA]</scope>
    <source>
        <strain evidence="2 3">CBS 110550</strain>
    </source>
</reference>
<evidence type="ECO:0000313" key="3">
    <source>
        <dbReference type="Proteomes" id="UP000293360"/>
    </source>
</evidence>
<feature type="region of interest" description="Disordered" evidence="1">
    <location>
        <begin position="1"/>
        <end position="39"/>
    </location>
</feature>
<accession>A0A4Q4SYI0</accession>
<protein>
    <submittedName>
        <fullName evidence="2">Uncharacterized protein</fullName>
    </submittedName>
</protein>
<keyword evidence="3" id="KW-1185">Reference proteome</keyword>
<dbReference type="AlphaFoldDB" id="A0A4Q4SYI0"/>
<name>A0A4Q4SYI0_9PEZI</name>
<evidence type="ECO:0000313" key="2">
    <source>
        <dbReference type="EMBL" id="RYO93029.1"/>
    </source>
</evidence>
<comment type="caution">
    <text evidence="2">The sequence shown here is derived from an EMBL/GenBank/DDBJ whole genome shotgun (WGS) entry which is preliminary data.</text>
</comment>
<feature type="compositionally biased region" description="Polar residues" evidence="1">
    <location>
        <begin position="25"/>
        <end position="34"/>
    </location>
</feature>
<sequence>MAGQLTRNTRYHEVHPDADAAPGGRQSTPHTPEQPQEPVLAGTVLYGAREPGDARCRSPRAGSRRRRHAFPLPFHEPFLHLAATRLSRVTKSAPLRLTSRARVDCFSSMGEDGDAVTVSNSRPSSPGLAIPVLFTAWSTRPCGLSAVLKRSQRGTVGRRVRPYEARVRVDGSAARLRRRIVLLPQYLI</sequence>
<evidence type="ECO:0000256" key="1">
    <source>
        <dbReference type="SAM" id="MobiDB-lite"/>
    </source>
</evidence>
<dbReference type="EMBL" id="QJNU01000597">
    <property type="protein sequence ID" value="RYO93029.1"/>
    <property type="molecule type" value="Genomic_DNA"/>
</dbReference>
<organism evidence="2 3">
    <name type="scientific">Monosporascus ibericus</name>
    <dbReference type="NCBI Taxonomy" id="155417"/>
    <lineage>
        <taxon>Eukaryota</taxon>
        <taxon>Fungi</taxon>
        <taxon>Dikarya</taxon>
        <taxon>Ascomycota</taxon>
        <taxon>Pezizomycotina</taxon>
        <taxon>Sordariomycetes</taxon>
        <taxon>Xylariomycetidae</taxon>
        <taxon>Xylariales</taxon>
        <taxon>Xylariales incertae sedis</taxon>
        <taxon>Monosporascus</taxon>
    </lineage>
</organism>
<dbReference type="Proteomes" id="UP000293360">
    <property type="component" value="Unassembled WGS sequence"/>
</dbReference>